<comment type="caution">
    <text evidence="2">The sequence shown here is derived from an EMBL/GenBank/DDBJ whole genome shotgun (WGS) entry which is preliminary data.</text>
</comment>
<keyword evidence="3" id="KW-1185">Reference proteome</keyword>
<keyword evidence="1" id="KW-0472">Membrane</keyword>
<protein>
    <submittedName>
        <fullName evidence="2">Uncharacterized protein</fullName>
    </submittedName>
</protein>
<feature type="non-terminal residue" evidence="2">
    <location>
        <position position="57"/>
    </location>
</feature>
<feature type="non-terminal residue" evidence="2">
    <location>
        <position position="1"/>
    </location>
</feature>
<evidence type="ECO:0000313" key="2">
    <source>
        <dbReference type="EMBL" id="CAH3175911.1"/>
    </source>
</evidence>
<gene>
    <name evidence="2" type="ORF">PLOB_00017372</name>
</gene>
<accession>A0ABN8REN4</accession>
<keyword evidence="1" id="KW-0812">Transmembrane</keyword>
<feature type="transmembrane region" description="Helical" evidence="1">
    <location>
        <begin position="20"/>
        <end position="38"/>
    </location>
</feature>
<organism evidence="2 3">
    <name type="scientific">Porites lobata</name>
    <dbReference type="NCBI Taxonomy" id="104759"/>
    <lineage>
        <taxon>Eukaryota</taxon>
        <taxon>Metazoa</taxon>
        <taxon>Cnidaria</taxon>
        <taxon>Anthozoa</taxon>
        <taxon>Hexacorallia</taxon>
        <taxon>Scleractinia</taxon>
        <taxon>Fungiina</taxon>
        <taxon>Poritidae</taxon>
        <taxon>Porites</taxon>
    </lineage>
</organism>
<name>A0ABN8REN4_9CNID</name>
<dbReference type="EMBL" id="CALNXK010000206">
    <property type="protein sequence ID" value="CAH3175911.1"/>
    <property type="molecule type" value="Genomic_DNA"/>
</dbReference>
<proteinExistence type="predicted"/>
<evidence type="ECO:0000313" key="3">
    <source>
        <dbReference type="Proteomes" id="UP001159405"/>
    </source>
</evidence>
<evidence type="ECO:0000256" key="1">
    <source>
        <dbReference type="SAM" id="Phobius"/>
    </source>
</evidence>
<dbReference type="Proteomes" id="UP001159405">
    <property type="component" value="Unassembled WGS sequence"/>
</dbReference>
<reference evidence="2 3" key="1">
    <citation type="submission" date="2022-05" db="EMBL/GenBank/DDBJ databases">
        <authorList>
            <consortium name="Genoscope - CEA"/>
            <person name="William W."/>
        </authorList>
    </citation>
    <scope>NUCLEOTIDE SEQUENCE [LARGE SCALE GENOMIC DNA]</scope>
</reference>
<keyword evidence="1" id="KW-1133">Transmembrane helix</keyword>
<sequence>LVYPCLPLASNTVYPVYTPIYLYCIPCIPLYILCTHVYPNSTVYPNMPLYLVYPCFP</sequence>